<dbReference type="AlphaFoldDB" id="A0A397J5V7"/>
<dbReference type="InterPro" id="IPR036163">
    <property type="entry name" value="HMA_dom_sf"/>
</dbReference>
<proteinExistence type="predicted"/>
<name>A0A397J5V7_9GLOM</name>
<dbReference type="SUPFAM" id="SSF55008">
    <property type="entry name" value="HMA, heavy metal-associated domain"/>
    <property type="match status" value="1"/>
</dbReference>
<accession>A0A397J5V7</accession>
<reference evidence="1 2" key="1">
    <citation type="submission" date="2018-08" db="EMBL/GenBank/DDBJ databases">
        <title>Genome and evolution of the arbuscular mycorrhizal fungus Diversispora epigaea (formerly Glomus versiforme) and its bacterial endosymbionts.</title>
        <authorList>
            <person name="Sun X."/>
            <person name="Fei Z."/>
            <person name="Harrison M."/>
        </authorList>
    </citation>
    <scope>NUCLEOTIDE SEQUENCE [LARGE SCALE GENOMIC DNA]</scope>
    <source>
        <strain evidence="1 2">IT104</strain>
    </source>
</reference>
<organism evidence="1 2">
    <name type="scientific">Diversispora epigaea</name>
    <dbReference type="NCBI Taxonomy" id="1348612"/>
    <lineage>
        <taxon>Eukaryota</taxon>
        <taxon>Fungi</taxon>
        <taxon>Fungi incertae sedis</taxon>
        <taxon>Mucoromycota</taxon>
        <taxon>Glomeromycotina</taxon>
        <taxon>Glomeromycetes</taxon>
        <taxon>Diversisporales</taxon>
        <taxon>Diversisporaceae</taxon>
        <taxon>Diversispora</taxon>
    </lineage>
</organism>
<keyword evidence="2" id="KW-1185">Reference proteome</keyword>
<gene>
    <name evidence="1" type="ORF">Glove_134g169</name>
</gene>
<sequence>MCWFQYINSISLNISKFYFSFYNEGNIKLINFENVNMVPKKEIFILEIRGIGCEGCANKIKKFFDSRPNVIDSKLFFNNKSAIVSVIPGIYKASDLESWVKMVDFKYEGKVIQQYNIQY</sequence>
<evidence type="ECO:0000313" key="1">
    <source>
        <dbReference type="EMBL" id="RHZ80574.1"/>
    </source>
</evidence>
<protein>
    <submittedName>
        <fullName evidence="1">Uncharacterized protein</fullName>
    </submittedName>
</protein>
<dbReference type="EMBL" id="PQFF01000125">
    <property type="protein sequence ID" value="RHZ80574.1"/>
    <property type="molecule type" value="Genomic_DNA"/>
</dbReference>
<dbReference type="InterPro" id="IPR006121">
    <property type="entry name" value="HMA_dom"/>
</dbReference>
<dbReference type="Gene3D" id="3.30.70.100">
    <property type="match status" value="1"/>
</dbReference>
<comment type="caution">
    <text evidence="1">The sequence shown here is derived from an EMBL/GenBank/DDBJ whole genome shotgun (WGS) entry which is preliminary data.</text>
</comment>
<evidence type="ECO:0000313" key="2">
    <source>
        <dbReference type="Proteomes" id="UP000266861"/>
    </source>
</evidence>
<dbReference type="OrthoDB" id="689350at2759"/>
<dbReference type="CDD" id="cd00371">
    <property type="entry name" value="HMA"/>
    <property type="match status" value="1"/>
</dbReference>
<dbReference type="Proteomes" id="UP000266861">
    <property type="component" value="Unassembled WGS sequence"/>
</dbReference>
<dbReference type="GO" id="GO:0046872">
    <property type="term" value="F:metal ion binding"/>
    <property type="evidence" value="ECO:0007669"/>
    <property type="project" value="InterPro"/>
</dbReference>